<dbReference type="RefSeq" id="WP_005439305.1">
    <property type="nucleotide sequence ID" value="NZ_CM001466.1"/>
</dbReference>
<organism evidence="2 3">
    <name type="scientific">Saccharomonospora azurea NA-128</name>
    <dbReference type="NCBI Taxonomy" id="882081"/>
    <lineage>
        <taxon>Bacteria</taxon>
        <taxon>Bacillati</taxon>
        <taxon>Actinomycetota</taxon>
        <taxon>Actinomycetes</taxon>
        <taxon>Pseudonocardiales</taxon>
        <taxon>Pseudonocardiaceae</taxon>
        <taxon>Saccharomonospora</taxon>
    </lineage>
</organism>
<evidence type="ECO:0000256" key="1">
    <source>
        <dbReference type="SAM" id="SignalP"/>
    </source>
</evidence>
<protein>
    <submittedName>
        <fullName evidence="2">ABC-type sugar transport system, periplasmic component</fullName>
    </submittedName>
</protein>
<name>H8GF51_9PSEU</name>
<evidence type="ECO:0000313" key="3">
    <source>
        <dbReference type="Proteomes" id="UP000004705"/>
    </source>
</evidence>
<dbReference type="Gene3D" id="3.40.190.10">
    <property type="entry name" value="Periplasmic binding protein-like II"/>
    <property type="match status" value="2"/>
</dbReference>
<dbReference type="PANTHER" id="PTHR43649:SF14">
    <property type="entry name" value="BLR3389 PROTEIN"/>
    <property type="match status" value="1"/>
</dbReference>
<sequence>MALGKRRTALLAAGTAAVLTLTAACGTSGPSQGSGANAWALTGGDEQTIRSSLESWNSGNPDHAIDVEFFANDAYKQKIRTSIGAGGAPTLIFGWGGGTLREWVDADKVLPLSEVVGDEAELTDRFLPSVLDTGAVAGTTYALPNNGMQPVLLYYNTKLFDRIGAEPPKTWDELMDLVPRFKDEGIAPFAMGGQSRWPQLMWLEYLVDRIGGPEVFDAIEANEPGAWSHPAVQQAGELIRELVDAGGFVHGFNSIAADSGADAALLYTDKAAMYLMGSWAYPSIMDSAPQFIADGHLGYTTFPTVDGGEGDPGNIVGNPANYWAVSAEASESERKAAAEYLTRGLMDDDYVGTLLDNGSVPPLKGVEDRLADTDAPDYLTFVYELAADADNFELSWDQALTPKQADALLSNLEQLFTGQLSPEQFCSAMDATIEQK</sequence>
<dbReference type="Proteomes" id="UP000004705">
    <property type="component" value="Chromosome"/>
</dbReference>
<gene>
    <name evidence="2" type="ORF">SacazDRAFT_01053</name>
</gene>
<evidence type="ECO:0000313" key="2">
    <source>
        <dbReference type="EMBL" id="EHY87995.1"/>
    </source>
</evidence>
<dbReference type="SUPFAM" id="SSF53850">
    <property type="entry name" value="Periplasmic binding protein-like II"/>
    <property type="match status" value="1"/>
</dbReference>
<dbReference type="Pfam" id="PF01547">
    <property type="entry name" value="SBP_bac_1"/>
    <property type="match status" value="1"/>
</dbReference>
<dbReference type="InterPro" id="IPR050490">
    <property type="entry name" value="Bact_solute-bd_prot1"/>
</dbReference>
<keyword evidence="1" id="KW-0732">Signal</keyword>
<keyword evidence="2" id="KW-0762">Sugar transport</keyword>
<reference evidence="2 3" key="1">
    <citation type="journal article" date="2012" name="Stand. Genomic Sci.">
        <title>Genome sequence of the soil bacterium Saccharomonospora azurea type strain (NA-128(T)).</title>
        <authorList>
            <person name="Klenk H.P."/>
            <person name="Held B."/>
            <person name="Lucas S."/>
            <person name="Lapidus A."/>
            <person name="Copeland A."/>
            <person name="Hammon N."/>
            <person name="Pitluck S."/>
            <person name="Goodwin L.A."/>
            <person name="Han C."/>
            <person name="Tapia R."/>
            <person name="Brambilla E.M."/>
            <person name="Potter G."/>
            <person name="Land M."/>
            <person name="Ivanova N."/>
            <person name="Rohde M."/>
            <person name="Goker M."/>
            <person name="Detter J.C."/>
            <person name="Kyrpides N.C."/>
            <person name="Woyke T."/>
        </authorList>
    </citation>
    <scope>NUCLEOTIDE SEQUENCE [LARGE SCALE GENOMIC DNA]</scope>
    <source>
        <strain evidence="2 3">NA-128</strain>
    </source>
</reference>
<dbReference type="AlphaFoldDB" id="H8GF51"/>
<keyword evidence="3" id="KW-1185">Reference proteome</keyword>
<feature type="chain" id="PRO_5039069095" evidence="1">
    <location>
        <begin position="24"/>
        <end position="436"/>
    </location>
</feature>
<dbReference type="EMBL" id="CM001466">
    <property type="protein sequence ID" value="EHY87995.1"/>
    <property type="molecule type" value="Genomic_DNA"/>
</dbReference>
<dbReference type="OrthoDB" id="8317736at2"/>
<dbReference type="PROSITE" id="PS51257">
    <property type="entry name" value="PROKAR_LIPOPROTEIN"/>
    <property type="match status" value="1"/>
</dbReference>
<dbReference type="PANTHER" id="PTHR43649">
    <property type="entry name" value="ARABINOSE-BINDING PROTEIN-RELATED"/>
    <property type="match status" value="1"/>
</dbReference>
<dbReference type="InterPro" id="IPR006059">
    <property type="entry name" value="SBP"/>
</dbReference>
<accession>H8GF51</accession>
<feature type="signal peptide" evidence="1">
    <location>
        <begin position="1"/>
        <end position="23"/>
    </location>
</feature>
<proteinExistence type="predicted"/>
<dbReference type="HOGENOM" id="CLU_031285_12_0_11"/>
<keyword evidence="2" id="KW-0813">Transport</keyword>